<dbReference type="SUPFAM" id="SSF48264">
    <property type="entry name" value="Cytochrome P450"/>
    <property type="match status" value="1"/>
</dbReference>
<dbReference type="PANTHER" id="PTHR24305">
    <property type="entry name" value="CYTOCHROME P450"/>
    <property type="match status" value="1"/>
</dbReference>
<dbReference type="InterPro" id="IPR050121">
    <property type="entry name" value="Cytochrome_P450_monoxygenase"/>
</dbReference>
<dbReference type="EMBL" id="VCAU01000076">
    <property type="protein sequence ID" value="KAF9886516.1"/>
    <property type="molecule type" value="Genomic_DNA"/>
</dbReference>
<evidence type="ECO:0000256" key="2">
    <source>
        <dbReference type="ARBA" id="ARBA00010617"/>
    </source>
</evidence>
<dbReference type="AlphaFoldDB" id="A0AAD4CHE5"/>
<dbReference type="GO" id="GO:0004497">
    <property type="term" value="F:monooxygenase activity"/>
    <property type="evidence" value="ECO:0007669"/>
    <property type="project" value="UniProtKB-KW"/>
</dbReference>
<comment type="caution">
    <text evidence="10">The sequence shown here is derived from an EMBL/GenBank/DDBJ whole genome shotgun (WGS) entry which is preliminary data.</text>
</comment>
<evidence type="ECO:0000256" key="9">
    <source>
        <dbReference type="SAM" id="Phobius"/>
    </source>
</evidence>
<feature type="binding site" description="axial binding residue" evidence="8">
    <location>
        <position position="460"/>
    </location>
    <ligand>
        <name>heme</name>
        <dbReference type="ChEBI" id="CHEBI:30413"/>
    </ligand>
    <ligandPart>
        <name>Fe</name>
        <dbReference type="ChEBI" id="CHEBI:18248"/>
    </ligandPart>
</feature>
<keyword evidence="6 8" id="KW-0408">Iron</keyword>
<evidence type="ECO:0000313" key="11">
    <source>
        <dbReference type="Proteomes" id="UP001194746"/>
    </source>
</evidence>
<evidence type="ECO:0000256" key="7">
    <source>
        <dbReference type="ARBA" id="ARBA00023033"/>
    </source>
</evidence>
<dbReference type="PRINTS" id="PR00463">
    <property type="entry name" value="EP450I"/>
</dbReference>
<gene>
    <name evidence="10" type="ORF">FE257_011423</name>
</gene>
<dbReference type="InterPro" id="IPR036396">
    <property type="entry name" value="Cyt_P450_sf"/>
</dbReference>
<evidence type="ECO:0008006" key="12">
    <source>
        <dbReference type="Google" id="ProtNLM"/>
    </source>
</evidence>
<dbReference type="Gene3D" id="1.10.630.10">
    <property type="entry name" value="Cytochrome P450"/>
    <property type="match status" value="1"/>
</dbReference>
<dbReference type="Pfam" id="PF00067">
    <property type="entry name" value="p450"/>
    <property type="match status" value="1"/>
</dbReference>
<evidence type="ECO:0000256" key="8">
    <source>
        <dbReference type="PIRSR" id="PIRSR602401-1"/>
    </source>
</evidence>
<dbReference type="GO" id="GO:0020037">
    <property type="term" value="F:heme binding"/>
    <property type="evidence" value="ECO:0007669"/>
    <property type="project" value="InterPro"/>
</dbReference>
<evidence type="ECO:0000256" key="1">
    <source>
        <dbReference type="ARBA" id="ARBA00001971"/>
    </source>
</evidence>
<accession>A0AAD4CHE5</accession>
<keyword evidence="9" id="KW-1133">Transmembrane helix</keyword>
<dbReference type="GO" id="GO:0005506">
    <property type="term" value="F:iron ion binding"/>
    <property type="evidence" value="ECO:0007669"/>
    <property type="project" value="InterPro"/>
</dbReference>
<keyword evidence="5" id="KW-0560">Oxidoreductase</keyword>
<reference evidence="10" key="1">
    <citation type="journal article" date="2019" name="Beilstein J. Org. Chem.">
        <title>Nanangenines: drimane sesquiterpenoids as the dominant metabolite cohort of a novel Australian fungus, Aspergillus nanangensis.</title>
        <authorList>
            <person name="Lacey H.J."/>
            <person name="Gilchrist C.L.M."/>
            <person name="Crombie A."/>
            <person name="Kalaitzis J.A."/>
            <person name="Vuong D."/>
            <person name="Rutledge P.J."/>
            <person name="Turner P."/>
            <person name="Pitt J.I."/>
            <person name="Lacey E."/>
            <person name="Chooi Y.H."/>
            <person name="Piggott A.M."/>
        </authorList>
    </citation>
    <scope>NUCLEOTIDE SEQUENCE</scope>
    <source>
        <strain evidence="10">MST-FP2251</strain>
    </source>
</reference>
<evidence type="ECO:0000256" key="4">
    <source>
        <dbReference type="ARBA" id="ARBA00022723"/>
    </source>
</evidence>
<reference evidence="10" key="2">
    <citation type="submission" date="2020-02" db="EMBL/GenBank/DDBJ databases">
        <authorList>
            <person name="Gilchrist C.L.M."/>
            <person name="Chooi Y.-H."/>
        </authorList>
    </citation>
    <scope>NUCLEOTIDE SEQUENCE</scope>
    <source>
        <strain evidence="10">MST-FP2251</strain>
    </source>
</reference>
<keyword evidence="3 8" id="KW-0349">Heme</keyword>
<protein>
    <recommendedName>
        <fullName evidence="12">Cytochrome P450</fullName>
    </recommendedName>
</protein>
<dbReference type="GO" id="GO:0016705">
    <property type="term" value="F:oxidoreductase activity, acting on paired donors, with incorporation or reduction of molecular oxygen"/>
    <property type="evidence" value="ECO:0007669"/>
    <property type="project" value="InterPro"/>
</dbReference>
<comment type="similarity">
    <text evidence="2">Belongs to the cytochrome P450 family.</text>
</comment>
<dbReference type="Proteomes" id="UP001194746">
    <property type="component" value="Unassembled WGS sequence"/>
</dbReference>
<dbReference type="PANTHER" id="PTHR24305:SF157">
    <property type="entry name" value="N-ACETYLTRYPTOPHAN 6-HYDROXYLASE IVOC-RELATED"/>
    <property type="match status" value="1"/>
</dbReference>
<keyword evidence="11" id="KW-1185">Reference proteome</keyword>
<comment type="cofactor">
    <cofactor evidence="1 8">
        <name>heme</name>
        <dbReference type="ChEBI" id="CHEBI:30413"/>
    </cofactor>
</comment>
<keyword evidence="9" id="KW-0472">Membrane</keyword>
<keyword evidence="9" id="KW-0812">Transmembrane</keyword>
<organism evidence="10 11">
    <name type="scientific">Aspergillus nanangensis</name>
    <dbReference type="NCBI Taxonomy" id="2582783"/>
    <lineage>
        <taxon>Eukaryota</taxon>
        <taxon>Fungi</taxon>
        <taxon>Dikarya</taxon>
        <taxon>Ascomycota</taxon>
        <taxon>Pezizomycotina</taxon>
        <taxon>Eurotiomycetes</taxon>
        <taxon>Eurotiomycetidae</taxon>
        <taxon>Eurotiales</taxon>
        <taxon>Aspergillaceae</taxon>
        <taxon>Aspergillus</taxon>
        <taxon>Aspergillus subgen. Circumdati</taxon>
    </lineage>
</organism>
<dbReference type="InterPro" id="IPR001128">
    <property type="entry name" value="Cyt_P450"/>
</dbReference>
<feature type="transmembrane region" description="Helical" evidence="9">
    <location>
        <begin position="12"/>
        <end position="28"/>
    </location>
</feature>
<keyword evidence="4 8" id="KW-0479">Metal-binding</keyword>
<evidence type="ECO:0000313" key="10">
    <source>
        <dbReference type="EMBL" id="KAF9886516.1"/>
    </source>
</evidence>
<dbReference type="CDD" id="cd11062">
    <property type="entry name" value="CYP58-like"/>
    <property type="match status" value="1"/>
</dbReference>
<sequence length="521" mass="59175">MMNDDPQYSIKGAGSLYVFLVVVYRLYLSPLARFPGPRLAAATGLYETYFQIIKGGVYTWEIDRLHEEYGPIIRVKPNELHIKDPDYYNTVYAGPGKHRNKDLAFSNITFPQSLFSTAEHAIHSKRRGVLGQFFKKNAIATFEPVIQANTNALCRHFTNGAQTSLPLELHTAFECFSSDTISQYAFGHQDGFHYLDEPALPSTWKNRITSMFELCRVARHFPMLGPLGRIFPAISMRVCPKYKHVYEFEKDVRARVRNAIAQHAGCSTTNVFPHLASEKGTSPECLTPIYRSILADPTVRLSEKESCRLEEDALFLMMAGTDAPSQALAITMFHILNNPEVYHKLKAELVAGIVDVTVVPTLGDMEQLPYLTATIREGLRLSSIVTSRLPRSAPDEDLWYQEWRIPAGTLVSMSTYFILRDSNIFPEPTRFIPERWLVGPEDLQRLQRYLVPASKGSLGCLGQNMNWSFMHIVIGTILRRFDLALYDTTEKNVEMTRDNFIGQTDPGMNVVQVRVLEQYLQ</sequence>
<dbReference type="InterPro" id="IPR002401">
    <property type="entry name" value="Cyt_P450_E_grp-I"/>
</dbReference>
<evidence type="ECO:0000256" key="6">
    <source>
        <dbReference type="ARBA" id="ARBA00023004"/>
    </source>
</evidence>
<name>A0AAD4CHE5_ASPNN</name>
<evidence type="ECO:0000256" key="3">
    <source>
        <dbReference type="ARBA" id="ARBA00022617"/>
    </source>
</evidence>
<proteinExistence type="inferred from homology"/>
<keyword evidence="7" id="KW-0503">Monooxygenase</keyword>
<evidence type="ECO:0000256" key="5">
    <source>
        <dbReference type="ARBA" id="ARBA00023002"/>
    </source>
</evidence>